<dbReference type="InterPro" id="IPR025691">
    <property type="entry name" value="GspL_pp_dom"/>
</dbReference>
<keyword evidence="4" id="KW-1003">Cell membrane</keyword>
<evidence type="ECO:0000259" key="12">
    <source>
        <dbReference type="Pfam" id="PF12693"/>
    </source>
</evidence>
<dbReference type="InterPro" id="IPR007812">
    <property type="entry name" value="T2SS_protein-GspL"/>
</dbReference>
<evidence type="ECO:0000256" key="8">
    <source>
        <dbReference type="ARBA" id="ARBA00022989"/>
    </source>
</evidence>
<dbReference type="OrthoDB" id="7011844at2"/>
<dbReference type="CDD" id="cd24017">
    <property type="entry name" value="ASKHA_T2SSL_N"/>
    <property type="match status" value="1"/>
</dbReference>
<dbReference type="Proteomes" id="UP000194798">
    <property type="component" value="Unassembled WGS sequence"/>
</dbReference>
<comment type="similarity">
    <text evidence="2 10">Belongs to the GSP L family.</text>
</comment>
<keyword evidence="7 10" id="KW-0653">Protein transport</keyword>
<dbReference type="NCBIfam" id="TIGR01709">
    <property type="entry name" value="typeII_sec_gspL"/>
    <property type="match status" value="1"/>
</dbReference>
<dbReference type="GO" id="GO:0015628">
    <property type="term" value="P:protein secretion by the type II secretion system"/>
    <property type="evidence" value="ECO:0007669"/>
    <property type="project" value="InterPro"/>
</dbReference>
<dbReference type="EMBL" id="MSLT01000006">
    <property type="protein sequence ID" value="OUD15357.1"/>
    <property type="molecule type" value="Genomic_DNA"/>
</dbReference>
<keyword evidence="8" id="KW-1133">Transmembrane helix</keyword>
<dbReference type="Gene3D" id="3.30.1360.100">
    <property type="entry name" value="General secretion pathway protein M, EpsM"/>
    <property type="match status" value="1"/>
</dbReference>
<keyword evidence="9" id="KW-0472">Membrane</keyword>
<evidence type="ECO:0000256" key="7">
    <source>
        <dbReference type="ARBA" id="ARBA00022927"/>
    </source>
</evidence>
<dbReference type="GO" id="GO:0005886">
    <property type="term" value="C:plasma membrane"/>
    <property type="evidence" value="ECO:0007669"/>
    <property type="project" value="UniProtKB-SubCell"/>
</dbReference>
<dbReference type="SUPFAM" id="SSF53067">
    <property type="entry name" value="Actin-like ATPase domain"/>
    <property type="match status" value="2"/>
</dbReference>
<evidence type="ECO:0000256" key="1">
    <source>
        <dbReference type="ARBA" id="ARBA00004377"/>
    </source>
</evidence>
<proteinExistence type="inferred from homology"/>
<evidence type="ECO:0000256" key="2">
    <source>
        <dbReference type="ARBA" id="ARBA00005318"/>
    </source>
</evidence>
<dbReference type="GO" id="GO:0009276">
    <property type="term" value="C:Gram-negative-bacterium-type cell wall"/>
    <property type="evidence" value="ECO:0007669"/>
    <property type="project" value="InterPro"/>
</dbReference>
<feature type="domain" description="GspL cytoplasmic actin-ATPase-like" evidence="11">
    <location>
        <begin position="5"/>
        <end position="245"/>
    </location>
</feature>
<comment type="caution">
    <text evidence="13">The sequence shown here is derived from an EMBL/GenBank/DDBJ whole genome shotgun (WGS) entry which is preliminary data.</text>
</comment>
<name>A0A251XB18_9GAMM</name>
<gene>
    <name evidence="13" type="ORF">TPSD3_02165</name>
</gene>
<dbReference type="RefSeq" id="WP_086486950.1">
    <property type="nucleotide sequence ID" value="NZ_MSLT01000006.1"/>
</dbReference>
<dbReference type="Pfam" id="PF05134">
    <property type="entry name" value="T2SSL"/>
    <property type="match status" value="1"/>
</dbReference>
<dbReference type="Gene3D" id="3.30.420.370">
    <property type="match status" value="1"/>
</dbReference>
<evidence type="ECO:0000313" key="14">
    <source>
        <dbReference type="Proteomes" id="UP000194798"/>
    </source>
</evidence>
<sequence>MRTSLFLRLPTSTTAHYLWTHATQEGELLATGCSEINEINQLPAADTLIALAPTSSLLLTQAHIPTRQWQRVLQAVPYALEDDLAADVDTLHVAVAPHRHAETQVTAAVLSRDLLQHWLNTLNPLKITQLLPDVLAVPYVAESWSFMLLSDQLLIRTGYYQGFAIELEQVSVALSLALAEQENNPPQSLTLYCNAADSHPELIDQLKALNIPLTVQVVQPHVTALWAAFPLKMPTLNLLQGDYRQHTSHPLFMWRAWRMTATLMGLLIMVYLGSEWQGYQQQKNYHQQLTQDIETLYKNTFPDAQRIVNPRVQMEQRLRQLQASYGQQQTQTHFLPWLVRLSPFIKAVSGFLLTRLEYRNNQLELQLELASFEALETLKQQWQQQNMHIEIASAASNRQQRVEARLILRMQ</sequence>
<dbReference type="AlphaFoldDB" id="A0A251XB18"/>
<comment type="function">
    <text evidence="10">Inner membrane component of the type II secretion system required for the energy-dependent secretion of extracellular factors such as proteases and toxins from the periplasm.</text>
</comment>
<keyword evidence="6" id="KW-0812">Transmembrane</keyword>
<evidence type="ECO:0000313" key="13">
    <source>
        <dbReference type="EMBL" id="OUD15357.1"/>
    </source>
</evidence>
<reference evidence="13 14" key="1">
    <citation type="submission" date="2016-12" db="EMBL/GenBank/DDBJ databases">
        <title>Thioflexothrix psekupsii D3 genome sequencing and assembly.</title>
        <authorList>
            <person name="Fomenkov A."/>
            <person name="Vincze T."/>
            <person name="Grabovich M."/>
            <person name="Anton B.P."/>
            <person name="Dubinina G."/>
            <person name="Orlova M."/>
            <person name="Belousova E."/>
            <person name="Roberts R.J."/>
        </authorList>
    </citation>
    <scope>NUCLEOTIDE SEQUENCE [LARGE SCALE GENOMIC DNA]</scope>
    <source>
        <strain evidence="13">D3</strain>
    </source>
</reference>
<keyword evidence="5" id="KW-0997">Cell inner membrane</keyword>
<dbReference type="Gene3D" id="3.30.420.380">
    <property type="match status" value="1"/>
</dbReference>
<keyword evidence="14" id="KW-1185">Reference proteome</keyword>
<evidence type="ECO:0000256" key="3">
    <source>
        <dbReference type="ARBA" id="ARBA00022448"/>
    </source>
</evidence>
<comment type="subcellular location">
    <subcellularLocation>
        <location evidence="1">Cell inner membrane</location>
        <topology evidence="1">Single-pass membrane protein</topology>
    </subcellularLocation>
</comment>
<keyword evidence="3 10" id="KW-0813">Transport</keyword>
<accession>A0A251XB18</accession>
<evidence type="ECO:0000256" key="6">
    <source>
        <dbReference type="ARBA" id="ARBA00022692"/>
    </source>
</evidence>
<dbReference type="InterPro" id="IPR043129">
    <property type="entry name" value="ATPase_NBD"/>
</dbReference>
<evidence type="ECO:0000256" key="10">
    <source>
        <dbReference type="PIRNR" id="PIRNR015761"/>
    </source>
</evidence>
<organism evidence="13 14">
    <name type="scientific">Thioflexithrix psekupsensis</name>
    <dbReference type="NCBI Taxonomy" id="1570016"/>
    <lineage>
        <taxon>Bacteria</taxon>
        <taxon>Pseudomonadati</taxon>
        <taxon>Pseudomonadota</taxon>
        <taxon>Gammaproteobacteria</taxon>
        <taxon>Thiotrichales</taxon>
        <taxon>Thioflexithrix</taxon>
    </lineage>
</organism>
<feature type="domain" description="GspL periplasmic" evidence="12">
    <location>
        <begin position="254"/>
        <end position="410"/>
    </location>
</feature>
<evidence type="ECO:0000256" key="4">
    <source>
        <dbReference type="ARBA" id="ARBA00022475"/>
    </source>
</evidence>
<evidence type="ECO:0000256" key="9">
    <source>
        <dbReference type="ARBA" id="ARBA00023136"/>
    </source>
</evidence>
<evidence type="ECO:0000259" key="11">
    <source>
        <dbReference type="Pfam" id="PF05134"/>
    </source>
</evidence>
<protein>
    <recommendedName>
        <fullName evidence="10">Type II secretion system protein L</fullName>
        <shortName evidence="10">T2SS protein L</shortName>
    </recommendedName>
</protein>
<evidence type="ECO:0000256" key="5">
    <source>
        <dbReference type="ARBA" id="ARBA00022519"/>
    </source>
</evidence>
<dbReference type="Pfam" id="PF12693">
    <property type="entry name" value="GspL_C"/>
    <property type="match status" value="1"/>
</dbReference>
<dbReference type="GO" id="GO:0015627">
    <property type="term" value="C:type II protein secretion system complex"/>
    <property type="evidence" value="ECO:0007669"/>
    <property type="project" value="InterPro"/>
</dbReference>
<dbReference type="InterPro" id="IPR024230">
    <property type="entry name" value="GspL_cyto_dom"/>
</dbReference>
<dbReference type="PIRSF" id="PIRSF015761">
    <property type="entry name" value="Protein_L"/>
    <property type="match status" value="1"/>
</dbReference>